<feature type="compositionally biased region" description="Basic and acidic residues" evidence="1">
    <location>
        <begin position="123"/>
        <end position="134"/>
    </location>
</feature>
<dbReference type="Gene3D" id="3.30.420.180">
    <property type="entry name" value="CobE/GbiG C-terminal domain"/>
    <property type="match status" value="1"/>
</dbReference>
<accession>A0A1Y2NZ83</accession>
<organism evidence="4 5">
    <name type="scientific">Streptomyces fradiae ATCC 10745 = DSM 40063</name>
    <dbReference type="NCBI Taxonomy" id="1319510"/>
    <lineage>
        <taxon>Bacteria</taxon>
        <taxon>Bacillati</taxon>
        <taxon>Actinomycetota</taxon>
        <taxon>Actinomycetes</taxon>
        <taxon>Kitasatosporales</taxon>
        <taxon>Streptomycetaceae</taxon>
        <taxon>Streptomyces</taxon>
    </lineage>
</organism>
<reference evidence="4 5" key="2">
    <citation type="submission" date="2016-09" db="EMBL/GenBank/DDBJ databases">
        <title>Streptomyces fradiae DSM40063, a candidate organism with high potential of specific P450 cytochromes.</title>
        <authorList>
            <person name="Grumaz C."/>
            <person name="Vainshtein Y."/>
            <person name="Kirstahler P."/>
            <person name="Sohn K."/>
        </authorList>
    </citation>
    <scope>NUCLEOTIDE SEQUENCE [LARGE SCALE GENOMIC DNA]</scope>
    <source>
        <strain evidence="4 5">DSM 40063</strain>
    </source>
</reference>
<dbReference type="GO" id="GO:0009236">
    <property type="term" value="P:cobalamin biosynthetic process"/>
    <property type="evidence" value="ECO:0007669"/>
    <property type="project" value="InterPro"/>
</dbReference>
<evidence type="ECO:0000313" key="3">
    <source>
        <dbReference type="EMBL" id="KAF0648039.1"/>
    </source>
</evidence>
<dbReference type="EMBL" id="ASYR01000029">
    <property type="protein sequence ID" value="KAF0648039.1"/>
    <property type="molecule type" value="Genomic_DNA"/>
</dbReference>
<name>A0A1Y2NZ83_STRFR</name>
<evidence type="ECO:0000313" key="5">
    <source>
        <dbReference type="Proteomes" id="UP000194318"/>
    </source>
</evidence>
<feature type="region of interest" description="Disordered" evidence="1">
    <location>
        <begin position="105"/>
        <end position="139"/>
    </location>
</feature>
<evidence type="ECO:0000313" key="6">
    <source>
        <dbReference type="Proteomes" id="UP000731519"/>
    </source>
</evidence>
<dbReference type="EMBL" id="MIFZ01000129">
    <property type="protein sequence ID" value="OSY52863.1"/>
    <property type="molecule type" value="Genomic_DNA"/>
</dbReference>
<feature type="region of interest" description="Disordered" evidence="1">
    <location>
        <begin position="168"/>
        <end position="191"/>
    </location>
</feature>
<dbReference type="GeneID" id="91402523"/>
<dbReference type="PANTHER" id="PTHR37477:SF1">
    <property type="entry name" value="COBALT-PRECORRIN-5A HYDROLASE"/>
    <property type="match status" value="1"/>
</dbReference>
<comment type="caution">
    <text evidence="4">The sequence shown here is derived from an EMBL/GenBank/DDBJ whole genome shotgun (WGS) entry which is preliminary data.</text>
</comment>
<evidence type="ECO:0000313" key="4">
    <source>
        <dbReference type="EMBL" id="OSY52863.1"/>
    </source>
</evidence>
<dbReference type="PANTHER" id="PTHR37477">
    <property type="entry name" value="COBALT-PRECORRIN-5A HYDROLASE"/>
    <property type="match status" value="1"/>
</dbReference>
<protein>
    <submittedName>
        <fullName evidence="4">Cobalamin biosynthesis protein CbiG</fullName>
    </submittedName>
</protein>
<gene>
    <name evidence="4" type="ORF">BG846_01498</name>
    <name evidence="3" type="ORF">K701_20620</name>
</gene>
<feature type="domain" description="CobE/GbiG C-terminal" evidence="2">
    <location>
        <begin position="3"/>
        <end position="160"/>
    </location>
</feature>
<dbReference type="InterPro" id="IPR052553">
    <property type="entry name" value="CbiG_hydrolase"/>
</dbReference>
<keyword evidence="6" id="KW-1185">Reference proteome</keyword>
<dbReference type="InterPro" id="IPR036518">
    <property type="entry name" value="CobE/GbiG_C_sf"/>
</dbReference>
<evidence type="ECO:0000256" key="1">
    <source>
        <dbReference type="SAM" id="MobiDB-lite"/>
    </source>
</evidence>
<feature type="compositionally biased region" description="Basic and acidic residues" evidence="1">
    <location>
        <begin position="168"/>
        <end position="180"/>
    </location>
</feature>
<dbReference type="RefSeq" id="WP_308447184.1">
    <property type="nucleotide sequence ID" value="NZ_ASYR01000029.1"/>
</dbReference>
<proteinExistence type="predicted"/>
<dbReference type="Proteomes" id="UP000194318">
    <property type="component" value="Unassembled WGS sequence"/>
</dbReference>
<dbReference type="SUPFAM" id="SSF159664">
    <property type="entry name" value="CobE/GbiG C-terminal domain-like"/>
    <property type="match status" value="1"/>
</dbReference>
<dbReference type="InterPro" id="IPR002750">
    <property type="entry name" value="CobE/GbiG_C"/>
</dbReference>
<dbReference type="Proteomes" id="UP000731519">
    <property type="component" value="Unassembled WGS sequence"/>
</dbReference>
<dbReference type="Pfam" id="PF01890">
    <property type="entry name" value="CbiG_C"/>
    <property type="match status" value="1"/>
</dbReference>
<dbReference type="AlphaFoldDB" id="A0A1Y2NZ83"/>
<evidence type="ECO:0000259" key="2">
    <source>
        <dbReference type="Pfam" id="PF01890"/>
    </source>
</evidence>
<sequence>MSLVVGVGARRGVTAREVCDLVAAVLREAGRGPGDVVALATVAAKAGEPGLVEAAARLGVPLRAHPADVLARVRVPHPSDAALAATGTPSVAEAAALAEAVAVARTTGPDGPGGTGRTSGTDGADRADGADGADRLTGGELLVPKRRSASPGARVTCAVAVAYRGERLPPEGSGYHRGDAVFDLPGAVSNR</sequence>
<reference evidence="3 6" key="1">
    <citation type="submission" date="2013-05" db="EMBL/GenBank/DDBJ databases">
        <title>Genome Sequence of Streptomyces fradiae.</title>
        <authorList>
            <person name="Kirby R."/>
        </authorList>
    </citation>
    <scope>NUCLEOTIDE SEQUENCE [LARGE SCALE GENOMIC DNA]</scope>
    <source>
        <strain evidence="3 6">ATCC 10745</strain>
    </source>
</reference>